<accession>F9U746</accession>
<name>F9U746_9GAMM</name>
<organism evidence="1 2">
    <name type="scientific">Thiocapsa marina 5811</name>
    <dbReference type="NCBI Taxonomy" id="768671"/>
    <lineage>
        <taxon>Bacteria</taxon>
        <taxon>Pseudomonadati</taxon>
        <taxon>Pseudomonadota</taxon>
        <taxon>Gammaproteobacteria</taxon>
        <taxon>Chromatiales</taxon>
        <taxon>Chromatiaceae</taxon>
        <taxon>Thiocapsa</taxon>
    </lineage>
</organism>
<dbReference type="eggNOG" id="ENOG502ZH94">
    <property type="taxonomic scope" value="Bacteria"/>
</dbReference>
<dbReference type="InterPro" id="IPR036061">
    <property type="entry name" value="CheW-like_dom_sf"/>
</dbReference>
<dbReference type="OrthoDB" id="5769274at2"/>
<protein>
    <submittedName>
        <fullName evidence="1">CheW domain protein</fullName>
    </submittedName>
</protein>
<dbReference type="EMBL" id="AFWV01000002">
    <property type="protein sequence ID" value="EGV20072.1"/>
    <property type="molecule type" value="Genomic_DNA"/>
</dbReference>
<keyword evidence="2" id="KW-1185">Reference proteome</keyword>
<gene>
    <name evidence="1" type="ORF">ThimaDRAFT_0748</name>
</gene>
<dbReference type="STRING" id="768671.ThimaDRAFT_0748"/>
<proteinExistence type="predicted"/>
<dbReference type="SUPFAM" id="SSF50341">
    <property type="entry name" value="CheW-like"/>
    <property type="match status" value="1"/>
</dbReference>
<dbReference type="GO" id="GO:0007165">
    <property type="term" value="P:signal transduction"/>
    <property type="evidence" value="ECO:0007669"/>
    <property type="project" value="InterPro"/>
</dbReference>
<evidence type="ECO:0000313" key="2">
    <source>
        <dbReference type="Proteomes" id="UP000005459"/>
    </source>
</evidence>
<reference evidence="1 2" key="1">
    <citation type="submission" date="2011-06" db="EMBL/GenBank/DDBJ databases">
        <title>The draft genome of Thiocapsa marina 5811.</title>
        <authorList>
            <consortium name="US DOE Joint Genome Institute (JGI-PGF)"/>
            <person name="Lucas S."/>
            <person name="Han J."/>
            <person name="Cheng J.-F."/>
            <person name="Goodwin L."/>
            <person name="Pitluck S."/>
            <person name="Peters L."/>
            <person name="Land M.L."/>
            <person name="Hauser L."/>
            <person name="Vogl K."/>
            <person name="Liu Z."/>
            <person name="Imhoff J."/>
            <person name="Thiel V."/>
            <person name="Frigaard N.-U."/>
            <person name="Bryant D."/>
            <person name="Woyke T.J."/>
        </authorList>
    </citation>
    <scope>NUCLEOTIDE SEQUENCE [LARGE SCALE GENOMIC DNA]</scope>
    <source>
        <strain evidence="1 2">5811</strain>
    </source>
</reference>
<dbReference type="Proteomes" id="UP000005459">
    <property type="component" value="Unassembled WGS sequence"/>
</dbReference>
<dbReference type="RefSeq" id="WP_007191625.1">
    <property type="nucleotide sequence ID" value="NZ_AFWV01000002.1"/>
</dbReference>
<sequence length="164" mass="17705">MTRTDEAQDTRVEGGIDLVLFNLGALRFAVDSEQIRGIADPAETPDVQAPALADLLGLAHARSATSPDTHGSRERLLRFRNGPRDAAQDASQTGGMRIGEPISLRHVPFDAIHPLPALMEALSALPCVRGMVALSTTNADDLAILLDPRRFPNEARTAPRMIHQ</sequence>
<dbReference type="GO" id="GO:0006935">
    <property type="term" value="P:chemotaxis"/>
    <property type="evidence" value="ECO:0007669"/>
    <property type="project" value="InterPro"/>
</dbReference>
<evidence type="ECO:0000313" key="1">
    <source>
        <dbReference type="EMBL" id="EGV20072.1"/>
    </source>
</evidence>
<dbReference type="AlphaFoldDB" id="F9U746"/>